<comment type="caution">
    <text evidence="3">The sequence shown here is derived from an EMBL/GenBank/DDBJ whole genome shotgun (WGS) entry which is preliminary data.</text>
</comment>
<keyword evidence="4" id="KW-1185">Reference proteome</keyword>
<proteinExistence type="predicted"/>
<protein>
    <submittedName>
        <fullName evidence="3">Uncharacterized protein</fullName>
    </submittedName>
</protein>
<evidence type="ECO:0000256" key="2">
    <source>
        <dbReference type="SAM" id="SignalP"/>
    </source>
</evidence>
<dbReference type="EMBL" id="JALPRF010000001">
    <property type="protein sequence ID" value="MCK8491150.1"/>
    <property type="molecule type" value="Genomic_DNA"/>
</dbReference>
<evidence type="ECO:0000313" key="3">
    <source>
        <dbReference type="EMBL" id="MCK8491150.1"/>
    </source>
</evidence>
<sequence length="309" mass="35840">MKSFKALFFAGLVATSGWLMAARTSDVLADVGIGLDKLRYDVLTNLKEPKWFFFNSTSTIRSMARRLPESSRPATVRALGKTVRAYVESSVFRQEWLQDVKRYHPYDETYSPENLAKKQQEDKAEQAAFDNQFASMDQAFTQLDPAMMQMAIRAQLAEEERQLTSLNAEERTERSRYIAAAKKMLSLPPAEFKKQYVALLKQQARNNHKKPAADTQTDKESIARYREQKAEFDAYSDFKPLLRKRLQDFIDLSNSVDFDARLVPMGYKQEFANPLYQRKPAEWKFLYRLGKEPVTEARAFAQQWLTDIH</sequence>
<feature type="signal peptide" evidence="2">
    <location>
        <begin position="1"/>
        <end position="21"/>
    </location>
</feature>
<evidence type="ECO:0000256" key="1">
    <source>
        <dbReference type="SAM" id="Coils"/>
    </source>
</evidence>
<evidence type="ECO:0000313" key="4">
    <source>
        <dbReference type="Proteomes" id="UP001202180"/>
    </source>
</evidence>
<keyword evidence="1" id="KW-0175">Coiled coil</keyword>
<feature type="chain" id="PRO_5045405253" evidence="2">
    <location>
        <begin position="22"/>
        <end position="309"/>
    </location>
</feature>
<organism evidence="3 4">
    <name type="scientific">Spirosoma liriopis</name>
    <dbReference type="NCBI Taxonomy" id="2937440"/>
    <lineage>
        <taxon>Bacteria</taxon>
        <taxon>Pseudomonadati</taxon>
        <taxon>Bacteroidota</taxon>
        <taxon>Cytophagia</taxon>
        <taxon>Cytophagales</taxon>
        <taxon>Cytophagaceae</taxon>
        <taxon>Spirosoma</taxon>
    </lineage>
</organism>
<gene>
    <name evidence="3" type="ORF">M0L20_04755</name>
</gene>
<accession>A0ABT0HHV8</accession>
<dbReference type="RefSeq" id="WP_248475931.1">
    <property type="nucleotide sequence ID" value="NZ_JALPRF010000001.1"/>
</dbReference>
<feature type="coiled-coil region" evidence="1">
    <location>
        <begin position="149"/>
        <end position="176"/>
    </location>
</feature>
<reference evidence="3 4" key="1">
    <citation type="submission" date="2022-04" db="EMBL/GenBank/DDBJ databases">
        <title>Spirosoma sp. strain RP8 genome sequencing and assembly.</title>
        <authorList>
            <person name="Jung Y."/>
        </authorList>
    </citation>
    <scope>NUCLEOTIDE SEQUENCE [LARGE SCALE GENOMIC DNA]</scope>
    <source>
        <strain evidence="3 4">RP8</strain>
    </source>
</reference>
<dbReference type="Proteomes" id="UP001202180">
    <property type="component" value="Unassembled WGS sequence"/>
</dbReference>
<keyword evidence="2" id="KW-0732">Signal</keyword>
<name>A0ABT0HHV8_9BACT</name>